<gene>
    <name evidence="1" type="ORF">C0Q70_04013</name>
</gene>
<name>A0A2T7PUF0_POMCA</name>
<dbReference type="AlphaFoldDB" id="A0A2T7PUF0"/>
<proteinExistence type="predicted"/>
<evidence type="ECO:0000313" key="1">
    <source>
        <dbReference type="EMBL" id="PVD37020.1"/>
    </source>
</evidence>
<dbReference type="Proteomes" id="UP000245119">
    <property type="component" value="Linkage Group LG2"/>
</dbReference>
<comment type="caution">
    <text evidence="1">The sequence shown here is derived from an EMBL/GenBank/DDBJ whole genome shotgun (WGS) entry which is preliminary data.</text>
</comment>
<organism evidence="1 2">
    <name type="scientific">Pomacea canaliculata</name>
    <name type="common">Golden apple snail</name>
    <dbReference type="NCBI Taxonomy" id="400727"/>
    <lineage>
        <taxon>Eukaryota</taxon>
        <taxon>Metazoa</taxon>
        <taxon>Spiralia</taxon>
        <taxon>Lophotrochozoa</taxon>
        <taxon>Mollusca</taxon>
        <taxon>Gastropoda</taxon>
        <taxon>Caenogastropoda</taxon>
        <taxon>Architaenioglossa</taxon>
        <taxon>Ampullarioidea</taxon>
        <taxon>Ampullariidae</taxon>
        <taxon>Pomacea</taxon>
    </lineage>
</organism>
<accession>A0A2T7PUF0</accession>
<sequence>MKSVTLCEKWRSCDPLSAPTLHVLTDARDEVTEACDGESRTCMSLLPTIHDRLELESHSRRTNITEKQRT</sequence>
<reference evidence="1 2" key="1">
    <citation type="submission" date="2018-04" db="EMBL/GenBank/DDBJ databases">
        <title>The genome of golden apple snail Pomacea canaliculata provides insight into stress tolerance and invasive adaptation.</title>
        <authorList>
            <person name="Liu C."/>
            <person name="Liu B."/>
            <person name="Ren Y."/>
            <person name="Zhang Y."/>
            <person name="Wang H."/>
            <person name="Li S."/>
            <person name="Jiang F."/>
            <person name="Yin L."/>
            <person name="Zhang G."/>
            <person name="Qian W."/>
            <person name="Fan W."/>
        </authorList>
    </citation>
    <scope>NUCLEOTIDE SEQUENCE [LARGE SCALE GENOMIC DNA]</scope>
    <source>
        <strain evidence="1">SZHN2017</strain>
        <tissue evidence="1">Muscle</tissue>
    </source>
</reference>
<evidence type="ECO:0000313" key="2">
    <source>
        <dbReference type="Proteomes" id="UP000245119"/>
    </source>
</evidence>
<keyword evidence="2" id="KW-1185">Reference proteome</keyword>
<protein>
    <submittedName>
        <fullName evidence="1">Uncharacterized protein</fullName>
    </submittedName>
</protein>
<dbReference type="EMBL" id="PZQS01000002">
    <property type="protein sequence ID" value="PVD37020.1"/>
    <property type="molecule type" value="Genomic_DNA"/>
</dbReference>